<comment type="caution">
    <text evidence="1">The sequence shown here is derived from an EMBL/GenBank/DDBJ whole genome shotgun (WGS) entry which is preliminary data.</text>
</comment>
<keyword evidence="2" id="KW-1185">Reference proteome</keyword>
<sequence>MYSRFLKTGLGGTLSKTQCSLSEAIFVKGQGNVTCVEVRRPIRSIKAPEPHKQAQYITQDDMQFEEYHTGIAVVDPTRWKLVIDGLVEKPLVLSPESFIAAVHECYVSALHPSKTNLWKVGNVTWTGVRLPILLKSARPLPTASSIWSEGSDHGTIAGKKIHPRPERGGPVRLVVPGWFGTYLPKRLRRILNIVATIMSPIWAIKPNSMIVHPAPGACLEGLVVSIRGWAWGTAEIVTVEIQLDETPDWAVAKVHPQEGFSWQGFTASVKCALDTSCFSPSDINSRRTTTS</sequence>
<gene>
    <name evidence="1" type="ORF">BU25DRAFT_434413</name>
</gene>
<dbReference type="EMBL" id="MU006739">
    <property type="protein sequence ID" value="KAF2623158.1"/>
    <property type="molecule type" value="Genomic_DNA"/>
</dbReference>
<protein>
    <submittedName>
        <fullName evidence="1">Molybdopterin binding oxidoreductase</fullName>
    </submittedName>
</protein>
<evidence type="ECO:0000313" key="1">
    <source>
        <dbReference type="EMBL" id="KAF2623158.1"/>
    </source>
</evidence>
<accession>A0ACB6RN51</accession>
<proteinExistence type="predicted"/>
<reference evidence="1" key="1">
    <citation type="journal article" date="2020" name="Stud. Mycol.">
        <title>101 Dothideomycetes genomes: a test case for predicting lifestyles and emergence of pathogens.</title>
        <authorList>
            <person name="Haridas S."/>
            <person name="Albert R."/>
            <person name="Binder M."/>
            <person name="Bloem J."/>
            <person name="Labutti K."/>
            <person name="Salamov A."/>
            <person name="Andreopoulos B."/>
            <person name="Baker S."/>
            <person name="Barry K."/>
            <person name="Bills G."/>
            <person name="Bluhm B."/>
            <person name="Cannon C."/>
            <person name="Castanera R."/>
            <person name="Culley D."/>
            <person name="Daum C."/>
            <person name="Ezra D."/>
            <person name="Gonzalez J."/>
            <person name="Henrissat B."/>
            <person name="Kuo A."/>
            <person name="Liang C."/>
            <person name="Lipzen A."/>
            <person name="Lutzoni F."/>
            <person name="Magnuson J."/>
            <person name="Mondo S."/>
            <person name="Nolan M."/>
            <person name="Ohm R."/>
            <person name="Pangilinan J."/>
            <person name="Park H.-J."/>
            <person name="Ramirez L."/>
            <person name="Alfaro M."/>
            <person name="Sun H."/>
            <person name="Tritt A."/>
            <person name="Yoshinaga Y."/>
            <person name="Zwiers L.-H."/>
            <person name="Turgeon B."/>
            <person name="Goodwin S."/>
            <person name="Spatafora J."/>
            <person name="Crous P."/>
            <person name="Grigoriev I."/>
        </authorList>
    </citation>
    <scope>NUCLEOTIDE SEQUENCE</scope>
    <source>
        <strain evidence="1">CBS 525.71</strain>
    </source>
</reference>
<evidence type="ECO:0000313" key="2">
    <source>
        <dbReference type="Proteomes" id="UP000799754"/>
    </source>
</evidence>
<organism evidence="1 2">
    <name type="scientific">Macroventuria anomochaeta</name>
    <dbReference type="NCBI Taxonomy" id="301207"/>
    <lineage>
        <taxon>Eukaryota</taxon>
        <taxon>Fungi</taxon>
        <taxon>Dikarya</taxon>
        <taxon>Ascomycota</taxon>
        <taxon>Pezizomycotina</taxon>
        <taxon>Dothideomycetes</taxon>
        <taxon>Pleosporomycetidae</taxon>
        <taxon>Pleosporales</taxon>
        <taxon>Pleosporineae</taxon>
        <taxon>Didymellaceae</taxon>
        <taxon>Macroventuria</taxon>
    </lineage>
</organism>
<name>A0ACB6RN51_9PLEO</name>
<dbReference type="Proteomes" id="UP000799754">
    <property type="component" value="Unassembled WGS sequence"/>
</dbReference>